<dbReference type="EMBL" id="GBEZ01024251">
    <property type="protein sequence ID" value="JAC62717.1"/>
    <property type="molecule type" value="Transcribed_RNA"/>
</dbReference>
<proteinExistence type="predicted"/>
<organism evidence="1">
    <name type="scientific">Tetraselmis sp. GSL018</name>
    <dbReference type="NCBI Taxonomy" id="582737"/>
    <lineage>
        <taxon>Eukaryota</taxon>
        <taxon>Viridiplantae</taxon>
        <taxon>Chlorophyta</taxon>
        <taxon>core chlorophytes</taxon>
        <taxon>Chlorodendrophyceae</taxon>
        <taxon>Chlorodendrales</taxon>
        <taxon>Chlorodendraceae</taxon>
        <taxon>Tetraselmis</taxon>
    </lineage>
</organism>
<reference evidence="1" key="1">
    <citation type="submission" date="2014-05" db="EMBL/GenBank/DDBJ databases">
        <title>The transcriptome of the halophilic microalga Tetraselmis sp. GSL018 isolated from the Great Salt Lake, Utah.</title>
        <authorList>
            <person name="Jinkerson R.E."/>
            <person name="D'Adamo S."/>
            <person name="Posewitz M.C."/>
        </authorList>
    </citation>
    <scope>NUCLEOTIDE SEQUENCE</scope>
    <source>
        <strain evidence="1">GSL018</strain>
    </source>
</reference>
<feature type="non-terminal residue" evidence="1">
    <location>
        <position position="1"/>
    </location>
</feature>
<name>A0A061QQ01_9CHLO</name>
<sequence>RRDVSFEAFNKRISCRTREEYASPRLGGNELPDGELSYGMPISRQALSQAGRTTLVMWRWAAGAIDPRA</sequence>
<dbReference type="AlphaFoldDB" id="A0A061QQ01"/>
<evidence type="ECO:0000313" key="1">
    <source>
        <dbReference type="EMBL" id="JAC62717.1"/>
    </source>
</evidence>
<accession>A0A061QQ01</accession>
<gene>
    <name evidence="1" type="ORF">TSPGSL018_22519</name>
</gene>
<protein>
    <submittedName>
        <fullName evidence="1">Uncharacterized protein</fullName>
    </submittedName>
</protein>
<feature type="non-terminal residue" evidence="1">
    <location>
        <position position="69"/>
    </location>
</feature>